<dbReference type="EMBL" id="HG994582">
    <property type="protein sequence ID" value="CAF2903103.1"/>
    <property type="molecule type" value="Genomic_DNA"/>
</dbReference>
<name>A0A7R8H6K1_LEPSM</name>
<reference evidence="1" key="1">
    <citation type="submission" date="2021-02" db="EMBL/GenBank/DDBJ databases">
        <authorList>
            <person name="Bekaert M."/>
        </authorList>
    </citation>
    <scope>NUCLEOTIDE SEQUENCE</scope>
    <source>
        <strain evidence="1">IoA-00</strain>
    </source>
</reference>
<dbReference type="AlphaFoldDB" id="A0A7R8H6K1"/>
<evidence type="ECO:0000313" key="2">
    <source>
        <dbReference type="Proteomes" id="UP000675881"/>
    </source>
</evidence>
<organism evidence="1 2">
    <name type="scientific">Lepeophtheirus salmonis</name>
    <name type="common">Salmon louse</name>
    <name type="synonym">Caligus salmonis</name>
    <dbReference type="NCBI Taxonomy" id="72036"/>
    <lineage>
        <taxon>Eukaryota</taxon>
        <taxon>Metazoa</taxon>
        <taxon>Ecdysozoa</taxon>
        <taxon>Arthropoda</taxon>
        <taxon>Crustacea</taxon>
        <taxon>Multicrustacea</taxon>
        <taxon>Hexanauplia</taxon>
        <taxon>Copepoda</taxon>
        <taxon>Siphonostomatoida</taxon>
        <taxon>Caligidae</taxon>
        <taxon>Lepeophtheirus</taxon>
    </lineage>
</organism>
<dbReference type="Proteomes" id="UP000675881">
    <property type="component" value="Chromosome 3"/>
</dbReference>
<protein>
    <submittedName>
        <fullName evidence="1">GABRR</fullName>
    </submittedName>
</protein>
<keyword evidence="2" id="KW-1185">Reference proteome</keyword>
<proteinExistence type="predicted"/>
<gene>
    <name evidence="1" type="ORF">LSAA_7924</name>
</gene>
<accession>A0A7R8H6K1</accession>
<sequence>MTSSDVVITYHDDWSKKKECGSFSVQGITINGKYCDFPTLPVSSETRNNLTQLRLPVLNILSIVIDGKYTPKDIQEKIILKLTDRVSHNFGMEEMVALGLGTDHMPDHFLCHTHTVLMFNLDEMNKFHSLVCKDGELLLIWKRGNDSQQKSEEMGLSVKEAPNKDLDRKGNVDIYYKAN</sequence>
<evidence type="ECO:0000313" key="1">
    <source>
        <dbReference type="EMBL" id="CAF2903103.1"/>
    </source>
</evidence>